<proteinExistence type="predicted"/>
<dbReference type="Gene3D" id="3.40.50.150">
    <property type="entry name" value="Vaccinia Virus protein VP39"/>
    <property type="match status" value="1"/>
</dbReference>
<evidence type="ECO:0000313" key="5">
    <source>
        <dbReference type="EMBL" id="CAA9586302.1"/>
    </source>
</evidence>
<accession>A0A6J4VTD2</accession>
<gene>
    <name evidence="5" type="ORF">AVDCRST_MAG87-3992</name>
</gene>
<dbReference type="CDD" id="cd02440">
    <property type="entry name" value="AdoMet_MTases"/>
    <property type="match status" value="1"/>
</dbReference>
<dbReference type="PANTHER" id="PTHR43464:SF19">
    <property type="entry name" value="UBIQUINONE BIOSYNTHESIS O-METHYLTRANSFERASE, MITOCHONDRIAL"/>
    <property type="match status" value="1"/>
</dbReference>
<dbReference type="AlphaFoldDB" id="A0A6J4VTD2"/>
<dbReference type="InterPro" id="IPR029063">
    <property type="entry name" value="SAM-dependent_MTases_sf"/>
</dbReference>
<feature type="domain" description="Methyltransferase" evidence="4">
    <location>
        <begin position="26"/>
        <end position="122"/>
    </location>
</feature>
<evidence type="ECO:0000259" key="4">
    <source>
        <dbReference type="Pfam" id="PF13649"/>
    </source>
</evidence>
<organism evidence="5">
    <name type="scientific">uncultured Thermomicrobiales bacterium</name>
    <dbReference type="NCBI Taxonomy" id="1645740"/>
    <lineage>
        <taxon>Bacteria</taxon>
        <taxon>Pseudomonadati</taxon>
        <taxon>Thermomicrobiota</taxon>
        <taxon>Thermomicrobia</taxon>
        <taxon>Thermomicrobiales</taxon>
        <taxon>environmental samples</taxon>
    </lineage>
</organism>
<dbReference type="Pfam" id="PF13649">
    <property type="entry name" value="Methyltransf_25"/>
    <property type="match status" value="1"/>
</dbReference>
<keyword evidence="2" id="KW-0808">Transferase</keyword>
<name>A0A6J4VTD2_9BACT</name>
<dbReference type="EMBL" id="CADCWJ010000881">
    <property type="protein sequence ID" value="CAA9586302.1"/>
    <property type="molecule type" value="Genomic_DNA"/>
</dbReference>
<keyword evidence="1" id="KW-0489">Methyltransferase</keyword>
<dbReference type="InterPro" id="IPR041698">
    <property type="entry name" value="Methyltransf_25"/>
</dbReference>
<dbReference type="GO" id="GO:0032259">
    <property type="term" value="P:methylation"/>
    <property type="evidence" value="ECO:0007669"/>
    <property type="project" value="UniProtKB-KW"/>
</dbReference>
<dbReference type="SUPFAM" id="SSF53335">
    <property type="entry name" value="S-adenosyl-L-methionine-dependent methyltransferases"/>
    <property type="match status" value="1"/>
</dbReference>
<keyword evidence="3" id="KW-0949">S-adenosyl-L-methionine</keyword>
<dbReference type="GO" id="GO:0008168">
    <property type="term" value="F:methyltransferase activity"/>
    <property type="evidence" value="ECO:0007669"/>
    <property type="project" value="UniProtKB-KW"/>
</dbReference>
<evidence type="ECO:0000256" key="3">
    <source>
        <dbReference type="ARBA" id="ARBA00022691"/>
    </source>
</evidence>
<evidence type="ECO:0000256" key="1">
    <source>
        <dbReference type="ARBA" id="ARBA00022603"/>
    </source>
</evidence>
<reference evidence="5" key="1">
    <citation type="submission" date="2020-02" db="EMBL/GenBank/DDBJ databases">
        <authorList>
            <person name="Meier V. D."/>
        </authorList>
    </citation>
    <scope>NUCLEOTIDE SEQUENCE</scope>
    <source>
        <strain evidence="5">AVDCRST_MAG87</strain>
    </source>
</reference>
<dbReference type="PANTHER" id="PTHR43464">
    <property type="entry name" value="METHYLTRANSFERASE"/>
    <property type="match status" value="1"/>
</dbReference>
<protein>
    <recommendedName>
        <fullName evidence="4">Methyltransferase domain-containing protein</fullName>
    </recommendedName>
</protein>
<sequence>MNKAGPISPRFAWMAALLPLEPDHRVLEVGCGHGIALGLVAERLTSGMVTGVDRSAKMIAAAARRNAAHIEAGRLRLRTASLHELADDPGSFDVVFAMNVAAFRTRPERDLVAARDLLAPNGTLCLSAQQPPWGKHERTFTDDTTALLKKYGFIVINWYHEDMAPHPTGAVIARIAPAPDSP</sequence>
<evidence type="ECO:0000256" key="2">
    <source>
        <dbReference type="ARBA" id="ARBA00022679"/>
    </source>
</evidence>